<keyword evidence="4 6" id="KW-1133">Transmembrane helix</keyword>
<sequence>MENKNPKDTFFKKKILNSKFIVYTIIVFLLSITTFALSKITFILVPFAIFAKTIFLPVLLAGVCFYLFNPLINYLEKKGNKRILSILLLYLVIIGLLVIVILSVIPPLKDQVQSLVSNIPKISHDIQDMVQNVSQNKYVNQGAQAINTDIDKVSKSFSGHLNEYVSGFSQGVLTFIGTLTEVILAFAVLPFILFYLLKDGKDLPKYIVRLLPNQTRPEAKEIFGDMNHALSSYIRGQLFVATCIGVLFFIGYLIIGIDYALLLAIIAMLTNVVPYLGPIIAILPAIIIAFVMSPFMVLKLAIVWIIVQLLEGKLISPQIMGKSLNIHPITVIFVILTAGNLFGIIGIILAVPGYAILKVIVTHLYQFIRLRSSMYTDTKKIKKEEPIPYNIKPREEK</sequence>
<evidence type="ECO:0000256" key="6">
    <source>
        <dbReference type="SAM" id="Phobius"/>
    </source>
</evidence>
<feature type="transmembrane region" description="Helical" evidence="6">
    <location>
        <begin position="87"/>
        <end position="105"/>
    </location>
</feature>
<feature type="transmembrane region" description="Helical" evidence="6">
    <location>
        <begin position="54"/>
        <end position="75"/>
    </location>
</feature>
<evidence type="ECO:0000313" key="8">
    <source>
        <dbReference type="Proteomes" id="UP000220106"/>
    </source>
</evidence>
<name>A0AAX0S7J3_9BACI</name>
<evidence type="ECO:0000256" key="1">
    <source>
        <dbReference type="ARBA" id="ARBA00004141"/>
    </source>
</evidence>
<comment type="subcellular location">
    <subcellularLocation>
        <location evidence="1">Membrane</location>
        <topology evidence="1">Multi-pass membrane protein</topology>
    </subcellularLocation>
</comment>
<dbReference type="GO" id="GO:0016020">
    <property type="term" value="C:membrane"/>
    <property type="evidence" value="ECO:0007669"/>
    <property type="project" value="UniProtKB-SubCell"/>
</dbReference>
<dbReference type="PANTHER" id="PTHR21716">
    <property type="entry name" value="TRANSMEMBRANE PROTEIN"/>
    <property type="match status" value="1"/>
</dbReference>
<accession>A0AAX0S7J3</accession>
<evidence type="ECO:0000313" key="7">
    <source>
        <dbReference type="EMBL" id="PEJ35909.1"/>
    </source>
</evidence>
<dbReference type="RefSeq" id="WP_098175158.1">
    <property type="nucleotide sequence ID" value="NZ_JBHJQV010000125.1"/>
</dbReference>
<gene>
    <name evidence="7" type="ORF">CN689_05465</name>
</gene>
<comment type="caution">
    <text evidence="7">The sequence shown here is derived from an EMBL/GenBank/DDBJ whole genome shotgun (WGS) entry which is preliminary data.</text>
</comment>
<dbReference type="PANTHER" id="PTHR21716:SF69">
    <property type="entry name" value="TRANSPORT PROTEIN YUBA-RELATED"/>
    <property type="match status" value="1"/>
</dbReference>
<comment type="similarity">
    <text evidence="2">Belongs to the autoinducer-2 exporter (AI-2E) (TC 2.A.86) family.</text>
</comment>
<dbReference type="InterPro" id="IPR002549">
    <property type="entry name" value="AI-2E-like"/>
</dbReference>
<dbReference type="AlphaFoldDB" id="A0AAX0S7J3"/>
<evidence type="ECO:0000256" key="3">
    <source>
        <dbReference type="ARBA" id="ARBA00022692"/>
    </source>
</evidence>
<feature type="transmembrane region" description="Helical" evidence="6">
    <location>
        <begin position="20"/>
        <end position="48"/>
    </location>
</feature>
<dbReference type="Proteomes" id="UP000220106">
    <property type="component" value="Unassembled WGS sequence"/>
</dbReference>
<dbReference type="Pfam" id="PF01594">
    <property type="entry name" value="AI-2E_transport"/>
    <property type="match status" value="1"/>
</dbReference>
<feature type="transmembrane region" description="Helical" evidence="6">
    <location>
        <begin position="172"/>
        <end position="197"/>
    </location>
</feature>
<evidence type="ECO:0000256" key="4">
    <source>
        <dbReference type="ARBA" id="ARBA00022989"/>
    </source>
</evidence>
<dbReference type="EMBL" id="NUEQ01000011">
    <property type="protein sequence ID" value="PEJ35909.1"/>
    <property type="molecule type" value="Genomic_DNA"/>
</dbReference>
<keyword evidence="5 6" id="KW-0472">Membrane</keyword>
<protein>
    <submittedName>
        <fullName evidence="7">AI-2E family transporter</fullName>
    </submittedName>
</protein>
<proteinExistence type="inferred from homology"/>
<evidence type="ECO:0000256" key="5">
    <source>
        <dbReference type="ARBA" id="ARBA00023136"/>
    </source>
</evidence>
<organism evidence="7 8">
    <name type="scientific">Peribacillus butanolivorans</name>
    <dbReference type="NCBI Taxonomy" id="421767"/>
    <lineage>
        <taxon>Bacteria</taxon>
        <taxon>Bacillati</taxon>
        <taxon>Bacillota</taxon>
        <taxon>Bacilli</taxon>
        <taxon>Bacillales</taxon>
        <taxon>Bacillaceae</taxon>
        <taxon>Peribacillus</taxon>
    </lineage>
</organism>
<keyword evidence="3 6" id="KW-0812">Transmembrane</keyword>
<feature type="transmembrane region" description="Helical" evidence="6">
    <location>
        <begin position="238"/>
        <end position="269"/>
    </location>
</feature>
<dbReference type="GO" id="GO:0055085">
    <property type="term" value="P:transmembrane transport"/>
    <property type="evidence" value="ECO:0007669"/>
    <property type="project" value="TreeGrafter"/>
</dbReference>
<reference evidence="7 8" key="1">
    <citation type="submission" date="2017-09" db="EMBL/GenBank/DDBJ databases">
        <title>Large-scale bioinformatics analysis of Bacillus genomes uncovers conserved roles of natural products in bacterial physiology.</title>
        <authorList>
            <consortium name="Agbiome Team Llc"/>
            <person name="Bleich R.M."/>
            <person name="Kirk G.J."/>
            <person name="Santa Maria K.C."/>
            <person name="Allen S.E."/>
            <person name="Farag S."/>
            <person name="Shank E.A."/>
            <person name="Bowers A."/>
        </authorList>
    </citation>
    <scope>NUCLEOTIDE SEQUENCE [LARGE SCALE GENOMIC DNA]</scope>
    <source>
        <strain evidence="7 8">AFS003229</strain>
    </source>
</reference>
<feature type="transmembrane region" description="Helical" evidence="6">
    <location>
        <begin position="275"/>
        <end position="307"/>
    </location>
</feature>
<evidence type="ECO:0000256" key="2">
    <source>
        <dbReference type="ARBA" id="ARBA00009773"/>
    </source>
</evidence>